<evidence type="ECO:0000256" key="1">
    <source>
        <dbReference type="ARBA" id="ARBA00004496"/>
    </source>
</evidence>
<proteinExistence type="inferred from homology"/>
<dbReference type="AlphaFoldDB" id="A0A429GHE9"/>
<organism evidence="11 12">
    <name type="scientific">Candidatus Methanodesulfokora washburnensis</name>
    <dbReference type="NCBI Taxonomy" id="2478471"/>
    <lineage>
        <taxon>Archaea</taxon>
        <taxon>Thermoproteota</taxon>
        <taxon>Candidatus Korarchaeia</taxon>
        <taxon>Candidatus Korarchaeia incertae sedis</taxon>
        <taxon>Candidatus Methanodesulfokora</taxon>
    </lineage>
</organism>
<dbReference type="Pfam" id="PF22025">
    <property type="entry name" value="ThiI_fer"/>
    <property type="match status" value="1"/>
</dbReference>
<dbReference type="Pfam" id="PF02926">
    <property type="entry name" value="THUMP"/>
    <property type="match status" value="1"/>
</dbReference>
<dbReference type="InterPro" id="IPR050102">
    <property type="entry name" value="tRNA_sulfurtransferase_ThiI"/>
</dbReference>
<feature type="binding site" evidence="9">
    <location>
        <position position="269"/>
    </location>
    <ligand>
        <name>ATP</name>
        <dbReference type="ChEBI" id="CHEBI:30616"/>
    </ligand>
</feature>
<dbReference type="GO" id="GO:0002937">
    <property type="term" value="P:tRNA 4-thiouridine biosynthesis"/>
    <property type="evidence" value="ECO:0007669"/>
    <property type="project" value="TreeGrafter"/>
</dbReference>
<accession>A0A429GHE9</accession>
<dbReference type="GO" id="GO:0009228">
    <property type="term" value="P:thiamine biosynthetic process"/>
    <property type="evidence" value="ECO:0007669"/>
    <property type="project" value="UniProtKB-KW"/>
</dbReference>
<dbReference type="GO" id="GO:0009229">
    <property type="term" value="P:thiamine diphosphate biosynthetic process"/>
    <property type="evidence" value="ECO:0007669"/>
    <property type="project" value="UniProtKB-UniRule"/>
</dbReference>
<comment type="pathway">
    <text evidence="9">Cofactor biosynthesis; thiamine diphosphate biosynthesis.</text>
</comment>
<comment type="caution">
    <text evidence="11">The sequence shown here is derived from an EMBL/GenBank/DDBJ whole genome shotgun (WGS) entry which is preliminary data.</text>
</comment>
<dbReference type="GO" id="GO:0005524">
    <property type="term" value="F:ATP binding"/>
    <property type="evidence" value="ECO:0007669"/>
    <property type="project" value="UniProtKB-UniRule"/>
</dbReference>
<dbReference type="InterPro" id="IPR049962">
    <property type="entry name" value="THUMP_ThiI"/>
</dbReference>
<evidence type="ECO:0000256" key="7">
    <source>
        <dbReference type="ARBA" id="ARBA00022884"/>
    </source>
</evidence>
<keyword evidence="4 9" id="KW-0808">Transferase</keyword>
<dbReference type="GO" id="GO:0004810">
    <property type="term" value="F:CCA tRNA nucleotidyltransferase activity"/>
    <property type="evidence" value="ECO:0007669"/>
    <property type="project" value="InterPro"/>
</dbReference>
<dbReference type="RefSeq" id="WP_125671964.1">
    <property type="nucleotide sequence ID" value="NZ_RCOS01000122.1"/>
</dbReference>
<dbReference type="GO" id="GO:0052837">
    <property type="term" value="P:thiazole biosynthetic process"/>
    <property type="evidence" value="ECO:0007669"/>
    <property type="project" value="TreeGrafter"/>
</dbReference>
<dbReference type="GO" id="GO:0140741">
    <property type="term" value="F:tRNA-uracil-4 sulfurtransferase activity"/>
    <property type="evidence" value="ECO:0007669"/>
    <property type="project" value="UniProtKB-EC"/>
</dbReference>
<dbReference type="InterPro" id="IPR054173">
    <property type="entry name" value="ThiI_fer"/>
</dbReference>
<feature type="domain" description="THUMP" evidence="10">
    <location>
        <begin position="51"/>
        <end position="151"/>
    </location>
</feature>
<dbReference type="InterPro" id="IPR004114">
    <property type="entry name" value="THUMP_dom"/>
</dbReference>
<evidence type="ECO:0000259" key="10">
    <source>
        <dbReference type="PROSITE" id="PS51165"/>
    </source>
</evidence>
<dbReference type="PANTHER" id="PTHR43209">
    <property type="entry name" value="TRNA SULFURTRANSFERASE"/>
    <property type="match status" value="1"/>
</dbReference>
<keyword evidence="5 9" id="KW-0547">Nucleotide-binding</keyword>
<dbReference type="OrthoDB" id="372227at2157"/>
<dbReference type="InterPro" id="IPR049961">
    <property type="entry name" value="ThiI_N"/>
</dbReference>
<evidence type="ECO:0000256" key="5">
    <source>
        <dbReference type="ARBA" id="ARBA00022741"/>
    </source>
</evidence>
<evidence type="ECO:0000256" key="3">
    <source>
        <dbReference type="ARBA" id="ARBA00022555"/>
    </source>
</evidence>
<dbReference type="HAMAP" id="MF_00021">
    <property type="entry name" value="ThiI"/>
    <property type="match status" value="1"/>
</dbReference>
<dbReference type="GO" id="GO:0000049">
    <property type="term" value="F:tRNA binding"/>
    <property type="evidence" value="ECO:0007669"/>
    <property type="project" value="UniProtKB-UniRule"/>
</dbReference>
<sequence length="373" mass="41629">MFLVSESGEISLKSDAVRRKFEGKLIENIRRAIPGAVIRKLGGKLEIEADNSSTEKLRRIFGIAWIARAERLNSSDMRDIEEFFTKRYESWIPEGKSFAVRVRRVGNHPYTSVDLAKKLGSIARRKVDLKNPDVEVFVEVRGDKSYFYVGRERGPGGLPLGTAGNLVALISGGIDSPVAAWMMMRRGASITALYAMSPLAPEGFDRFVKVIRVLREWHIGEELRAYAYTADYEIPADVAKYAYVLERRIMLRVANELAKRVGAKGIVTGDSLGQVSSQTLDNLMAIDAASELPVYRPLISMDKDQISNIAREIGTFSISTERTAQECGSLTICVKKPVTKARLDKVLEIERRINAEEIAKRSIETLQDVTSII</sequence>
<dbReference type="GO" id="GO:0005829">
    <property type="term" value="C:cytosol"/>
    <property type="evidence" value="ECO:0007669"/>
    <property type="project" value="TreeGrafter"/>
</dbReference>
<evidence type="ECO:0000313" key="11">
    <source>
        <dbReference type="EMBL" id="RSN73322.1"/>
    </source>
</evidence>
<dbReference type="EC" id="2.8.1.4" evidence="9"/>
<feature type="binding site" evidence="9">
    <location>
        <position position="278"/>
    </location>
    <ligand>
        <name>ATP</name>
        <dbReference type="ChEBI" id="CHEBI:30616"/>
    </ligand>
</feature>
<dbReference type="EMBL" id="RCOS01000122">
    <property type="protein sequence ID" value="RSN73322.1"/>
    <property type="molecule type" value="Genomic_DNA"/>
</dbReference>
<evidence type="ECO:0000313" key="12">
    <source>
        <dbReference type="Proteomes" id="UP000277582"/>
    </source>
</evidence>
<dbReference type="InterPro" id="IPR020536">
    <property type="entry name" value="ThiI_AANH"/>
</dbReference>
<feature type="binding site" evidence="9">
    <location>
        <position position="247"/>
    </location>
    <ligand>
        <name>ATP</name>
        <dbReference type="ChEBI" id="CHEBI:30616"/>
    </ligand>
</feature>
<comment type="caution">
    <text evidence="9">Lacks conserved residue(s) required for the propagation of feature annotation.</text>
</comment>
<comment type="function">
    <text evidence="9">Catalyzes the ATP-dependent transfer of a sulfur to tRNA to produce 4-thiouridine in position 8 of tRNAs, which functions as a near-UV photosensor. Also catalyzes the transfer of sulfur to the sulfur carrier protein ThiS, forming ThiS-thiocarboxylate. This is a step in the synthesis of thiazole, in the thiamine biosynthesis pathway. The sulfur is donated as persulfide by IscS.</text>
</comment>
<dbReference type="SUPFAM" id="SSF52402">
    <property type="entry name" value="Adenine nucleotide alpha hydrolases-like"/>
    <property type="match status" value="1"/>
</dbReference>
<dbReference type="Proteomes" id="UP000277582">
    <property type="component" value="Unassembled WGS sequence"/>
</dbReference>
<keyword evidence="12" id="KW-1185">Reference proteome</keyword>
<comment type="similarity">
    <text evidence="9">Belongs to the ThiI family.</text>
</comment>
<gene>
    <name evidence="9 11" type="primary">thiI</name>
    <name evidence="11" type="ORF">D6D85_10735</name>
</gene>
<dbReference type="PROSITE" id="PS51165">
    <property type="entry name" value="THUMP"/>
    <property type="match status" value="1"/>
</dbReference>
<dbReference type="InterPro" id="IPR014729">
    <property type="entry name" value="Rossmann-like_a/b/a_fold"/>
</dbReference>
<dbReference type="CDD" id="cd11716">
    <property type="entry name" value="THUMP_ThiI"/>
    <property type="match status" value="1"/>
</dbReference>
<dbReference type="SUPFAM" id="SSF143437">
    <property type="entry name" value="THUMP domain-like"/>
    <property type="match status" value="1"/>
</dbReference>
<comment type="subcellular location">
    <subcellularLocation>
        <location evidence="1 9">Cytoplasm</location>
    </subcellularLocation>
</comment>
<evidence type="ECO:0000256" key="2">
    <source>
        <dbReference type="ARBA" id="ARBA00022490"/>
    </source>
</evidence>
<dbReference type="Gene3D" id="3.30.2130.30">
    <property type="match status" value="1"/>
</dbReference>
<evidence type="ECO:0000256" key="9">
    <source>
        <dbReference type="HAMAP-Rule" id="MF_00021"/>
    </source>
</evidence>
<feature type="binding site" evidence="9">
    <location>
        <begin position="169"/>
        <end position="170"/>
    </location>
    <ligand>
        <name>ATP</name>
        <dbReference type="ChEBI" id="CHEBI:30616"/>
    </ligand>
</feature>
<keyword evidence="8 9" id="KW-0784">Thiamine biosynthesis</keyword>
<dbReference type="UniPathway" id="UPA00060"/>
<dbReference type="NCBIfam" id="TIGR00342">
    <property type="entry name" value="tRNA uracil 4-sulfurtransferase ThiI"/>
    <property type="match status" value="1"/>
</dbReference>
<dbReference type="PANTHER" id="PTHR43209:SF1">
    <property type="entry name" value="TRNA SULFURTRANSFERASE"/>
    <property type="match status" value="1"/>
</dbReference>
<reference evidence="11 12" key="1">
    <citation type="submission" date="2018-10" db="EMBL/GenBank/DDBJ databases">
        <title>Co-occurring genomic capacity for anaerobic methane metabolism and dissimilatory sulfite reduction discovered in the Korarchaeota.</title>
        <authorList>
            <person name="Mckay L.J."/>
            <person name="Dlakic M."/>
            <person name="Fields M.W."/>
            <person name="Delmont T.O."/>
            <person name="Eren A.M."/>
            <person name="Jay Z.J."/>
            <person name="Klingelsmith K.B."/>
            <person name="Rusch D.B."/>
            <person name="Inskeep W.P."/>
        </authorList>
    </citation>
    <scope>NUCLEOTIDE SEQUENCE [LARGE SCALE GENOMIC DNA]</scope>
    <source>
        <strain evidence="11 12">MDKW</strain>
    </source>
</reference>
<evidence type="ECO:0000256" key="8">
    <source>
        <dbReference type="ARBA" id="ARBA00022977"/>
    </source>
</evidence>
<dbReference type="InterPro" id="IPR003720">
    <property type="entry name" value="tRNA_STrfase"/>
</dbReference>
<evidence type="ECO:0000256" key="6">
    <source>
        <dbReference type="ARBA" id="ARBA00022840"/>
    </source>
</evidence>
<keyword evidence="7 9" id="KW-0694">RNA-binding</keyword>
<comment type="catalytic activity">
    <reaction evidence="9">
        <text>[ThiS sulfur-carrier protein]-C-terminal Gly-Gly-AMP + S-sulfanyl-L-cysteinyl-[cysteine desulfurase] + AH2 = [ThiS sulfur-carrier protein]-C-terminal-Gly-aminoethanethioate + L-cysteinyl-[cysteine desulfurase] + A + AMP + 2 H(+)</text>
        <dbReference type="Rhea" id="RHEA:43340"/>
        <dbReference type="Rhea" id="RHEA-COMP:12157"/>
        <dbReference type="Rhea" id="RHEA-COMP:12158"/>
        <dbReference type="Rhea" id="RHEA-COMP:12910"/>
        <dbReference type="Rhea" id="RHEA-COMP:19908"/>
        <dbReference type="ChEBI" id="CHEBI:13193"/>
        <dbReference type="ChEBI" id="CHEBI:15378"/>
        <dbReference type="ChEBI" id="CHEBI:17499"/>
        <dbReference type="ChEBI" id="CHEBI:29950"/>
        <dbReference type="ChEBI" id="CHEBI:61963"/>
        <dbReference type="ChEBI" id="CHEBI:90618"/>
        <dbReference type="ChEBI" id="CHEBI:232372"/>
        <dbReference type="ChEBI" id="CHEBI:456215"/>
    </reaction>
</comment>
<dbReference type="Gene3D" id="3.40.50.620">
    <property type="entry name" value="HUPs"/>
    <property type="match status" value="1"/>
</dbReference>
<comment type="catalytic activity">
    <reaction evidence="9">
        <text>[ThiI sulfur-carrier protein]-S-sulfanyl-L-cysteine + a uridine in tRNA + 2 reduced [2Fe-2S]-[ferredoxin] + ATP + H(+) = [ThiI sulfur-carrier protein]-L-cysteine + a 4-thiouridine in tRNA + 2 oxidized [2Fe-2S]-[ferredoxin] + AMP + diphosphate</text>
        <dbReference type="Rhea" id="RHEA:24176"/>
        <dbReference type="Rhea" id="RHEA-COMP:10000"/>
        <dbReference type="Rhea" id="RHEA-COMP:10001"/>
        <dbReference type="Rhea" id="RHEA-COMP:13337"/>
        <dbReference type="Rhea" id="RHEA-COMP:13338"/>
        <dbReference type="Rhea" id="RHEA-COMP:13339"/>
        <dbReference type="Rhea" id="RHEA-COMP:13340"/>
        <dbReference type="ChEBI" id="CHEBI:15378"/>
        <dbReference type="ChEBI" id="CHEBI:29950"/>
        <dbReference type="ChEBI" id="CHEBI:30616"/>
        <dbReference type="ChEBI" id="CHEBI:33019"/>
        <dbReference type="ChEBI" id="CHEBI:33737"/>
        <dbReference type="ChEBI" id="CHEBI:33738"/>
        <dbReference type="ChEBI" id="CHEBI:61963"/>
        <dbReference type="ChEBI" id="CHEBI:65315"/>
        <dbReference type="ChEBI" id="CHEBI:136798"/>
        <dbReference type="ChEBI" id="CHEBI:456215"/>
        <dbReference type="EC" id="2.8.1.4"/>
    </reaction>
</comment>
<keyword evidence="6 9" id="KW-0067">ATP-binding</keyword>
<keyword evidence="3 9" id="KW-0820">tRNA-binding</keyword>
<protein>
    <recommendedName>
        <fullName evidence="9">Probable tRNA sulfurtransferase</fullName>
        <ecNumber evidence="9">2.8.1.4</ecNumber>
    </recommendedName>
    <alternativeName>
        <fullName evidence="9">Sulfur carrier protein ThiS sulfurtransferase</fullName>
    </alternativeName>
    <alternativeName>
        <fullName evidence="9">Thiamine biosynthesis protein ThiI</fullName>
    </alternativeName>
    <alternativeName>
        <fullName evidence="9">tRNA 4-thiouridine synthase</fullName>
    </alternativeName>
</protein>
<dbReference type="Pfam" id="PF02568">
    <property type="entry name" value="ThiI"/>
    <property type="match status" value="1"/>
</dbReference>
<evidence type="ECO:0000256" key="4">
    <source>
        <dbReference type="ARBA" id="ARBA00022679"/>
    </source>
</evidence>
<name>A0A429GHE9_9CREN</name>
<dbReference type="SMART" id="SM00981">
    <property type="entry name" value="THUMP"/>
    <property type="match status" value="1"/>
</dbReference>
<keyword evidence="2 9" id="KW-0963">Cytoplasm</keyword>